<evidence type="ECO:0000256" key="1">
    <source>
        <dbReference type="SAM" id="SignalP"/>
    </source>
</evidence>
<feature type="signal peptide" evidence="1">
    <location>
        <begin position="1"/>
        <end position="18"/>
    </location>
</feature>
<evidence type="ECO:0000313" key="3">
    <source>
        <dbReference type="Proteomes" id="UP000070529"/>
    </source>
</evidence>
<protein>
    <submittedName>
        <fullName evidence="2">Uncharacterized protein</fullName>
    </submittedName>
</protein>
<dbReference type="Proteomes" id="UP000070529">
    <property type="component" value="Unassembled WGS sequence"/>
</dbReference>
<name>A0A135I905_9GAMM</name>
<dbReference type="AlphaFoldDB" id="A0A135I905"/>
<gene>
    <name evidence="2" type="ORF">ATN88_18365</name>
</gene>
<organism evidence="2 3">
    <name type="scientific">Enterovibrio coralii</name>
    <dbReference type="NCBI Taxonomy" id="294935"/>
    <lineage>
        <taxon>Bacteria</taxon>
        <taxon>Pseudomonadati</taxon>
        <taxon>Pseudomonadota</taxon>
        <taxon>Gammaproteobacteria</taxon>
        <taxon>Vibrionales</taxon>
        <taxon>Vibrionaceae</taxon>
        <taxon>Enterovibrio</taxon>
    </lineage>
</organism>
<dbReference type="STRING" id="294935.ATN88_18365"/>
<proteinExistence type="predicted"/>
<accession>A0A135I905</accession>
<sequence length="175" mass="19918">MKVLLFLLLLVSPLYSLAKEVDVPGGKFIRIPIGNSEEGLRPIQCDLEILKEYRDTEYGPVISLDLSDANNDEFIQVRVTTTKVDKNYLFLTKNGSRKLGDIESYFLALPKTLGDNLSLYILPWDEEGGTFDYRAKVGKDIKAGGYIINPYLRKDLRYSISFSSVRADYECKFIQ</sequence>
<keyword evidence="3" id="KW-1185">Reference proteome</keyword>
<dbReference type="RefSeq" id="WP_067415013.1">
    <property type="nucleotide sequence ID" value="NZ_LNTY01000032.1"/>
</dbReference>
<reference evidence="2 3" key="1">
    <citation type="submission" date="2015-11" db="EMBL/GenBank/DDBJ databases">
        <title>Genomic Taxonomy of the Vibrionaceae.</title>
        <authorList>
            <person name="Gomez-Gil B."/>
            <person name="Enciso-Ibarra J."/>
        </authorList>
    </citation>
    <scope>NUCLEOTIDE SEQUENCE [LARGE SCALE GENOMIC DNA]</scope>
    <source>
        <strain evidence="2 3">CAIM 912</strain>
    </source>
</reference>
<dbReference type="EMBL" id="LNTY01000032">
    <property type="protein sequence ID" value="KXF81931.1"/>
    <property type="molecule type" value="Genomic_DNA"/>
</dbReference>
<feature type="chain" id="PRO_5007465745" evidence="1">
    <location>
        <begin position="19"/>
        <end position="175"/>
    </location>
</feature>
<evidence type="ECO:0000313" key="2">
    <source>
        <dbReference type="EMBL" id="KXF81931.1"/>
    </source>
</evidence>
<comment type="caution">
    <text evidence="2">The sequence shown here is derived from an EMBL/GenBank/DDBJ whole genome shotgun (WGS) entry which is preliminary data.</text>
</comment>
<keyword evidence="1" id="KW-0732">Signal</keyword>